<reference evidence="1" key="1">
    <citation type="submission" date="2022-10" db="EMBL/GenBank/DDBJ databases">
        <title>Culturing micro-colonial fungi from biological soil crusts in the Mojave desert and describing Neophaeococcomyces mojavensis, and introducing the new genera and species Taxawa tesnikishii.</title>
        <authorList>
            <person name="Kurbessoian T."/>
            <person name="Stajich J.E."/>
        </authorList>
    </citation>
    <scope>NUCLEOTIDE SEQUENCE</scope>
    <source>
        <strain evidence="1">TK_41</strain>
    </source>
</reference>
<evidence type="ECO:0000313" key="1">
    <source>
        <dbReference type="EMBL" id="KAJ9613503.1"/>
    </source>
</evidence>
<dbReference type="PANTHER" id="PTHR35394">
    <property type="entry name" value="DUF3176 DOMAIN-CONTAINING PROTEIN"/>
    <property type="match status" value="1"/>
</dbReference>
<proteinExistence type="predicted"/>
<gene>
    <name evidence="1" type="ORF">H2200_003445</name>
</gene>
<dbReference type="Proteomes" id="UP001172673">
    <property type="component" value="Unassembled WGS sequence"/>
</dbReference>
<accession>A0AA39CMR5</accession>
<dbReference type="EMBL" id="JAPDRK010000004">
    <property type="protein sequence ID" value="KAJ9613503.1"/>
    <property type="molecule type" value="Genomic_DNA"/>
</dbReference>
<dbReference type="AlphaFoldDB" id="A0AA39CMR5"/>
<sequence length="182" mass="19730">MSLAFGPFAQQAVTYPLRLRPDPSGDARAARAQNYTVVRGLGLGAQNFGIPDPTMKSAIYTGLFLNDNDTIPSLVPTCSTGNCTWPTYLTLGLCARVADVTNLLEYRCNDTSTIKECNYTLPNGLSLMEYNGQNMVISTAQEDNPTLSFPGPNVPILDLFIINTDLNFTGSNTTEGTNNFET</sequence>
<protein>
    <submittedName>
        <fullName evidence="1">Uncharacterized protein</fullName>
    </submittedName>
</protein>
<keyword evidence="2" id="KW-1185">Reference proteome</keyword>
<evidence type="ECO:0000313" key="2">
    <source>
        <dbReference type="Proteomes" id="UP001172673"/>
    </source>
</evidence>
<comment type="caution">
    <text evidence="1">The sequence shown here is derived from an EMBL/GenBank/DDBJ whole genome shotgun (WGS) entry which is preliminary data.</text>
</comment>
<organism evidence="1 2">
    <name type="scientific">Cladophialophora chaetospira</name>
    <dbReference type="NCBI Taxonomy" id="386627"/>
    <lineage>
        <taxon>Eukaryota</taxon>
        <taxon>Fungi</taxon>
        <taxon>Dikarya</taxon>
        <taxon>Ascomycota</taxon>
        <taxon>Pezizomycotina</taxon>
        <taxon>Eurotiomycetes</taxon>
        <taxon>Chaetothyriomycetidae</taxon>
        <taxon>Chaetothyriales</taxon>
        <taxon>Herpotrichiellaceae</taxon>
        <taxon>Cladophialophora</taxon>
    </lineage>
</organism>
<dbReference type="PANTHER" id="PTHR35394:SF5">
    <property type="entry name" value="DUF3176 DOMAIN-CONTAINING PROTEIN"/>
    <property type="match status" value="1"/>
</dbReference>
<name>A0AA39CMR5_9EURO</name>